<evidence type="ECO:0000313" key="9">
    <source>
        <dbReference type="EMBL" id="KAE9010038.1"/>
    </source>
</evidence>
<comment type="catalytic activity">
    <reaction evidence="4">
        <text>a phosphate monoester + H2O = an alcohol + phosphate</text>
        <dbReference type="Rhea" id="RHEA:15017"/>
        <dbReference type="ChEBI" id="CHEBI:15377"/>
        <dbReference type="ChEBI" id="CHEBI:30879"/>
        <dbReference type="ChEBI" id="CHEBI:43474"/>
        <dbReference type="ChEBI" id="CHEBI:67140"/>
        <dbReference type="EC" id="3.1.3.2"/>
    </reaction>
</comment>
<dbReference type="Proteomes" id="UP000429607">
    <property type="component" value="Unassembled WGS sequence"/>
</dbReference>
<evidence type="ECO:0000256" key="3">
    <source>
        <dbReference type="ARBA" id="ARBA00023180"/>
    </source>
</evidence>
<keyword evidence="1" id="KW-0732">Signal</keyword>
<dbReference type="PANTHER" id="PTHR22953">
    <property type="entry name" value="ACID PHOSPHATASE RELATED"/>
    <property type="match status" value="1"/>
</dbReference>
<feature type="transmembrane region" description="Helical" evidence="5">
    <location>
        <begin position="59"/>
        <end position="79"/>
    </location>
</feature>
<keyword evidence="5" id="KW-1133">Transmembrane helix</keyword>
<dbReference type="EMBL" id="QXFV01001276">
    <property type="protein sequence ID" value="KAE9010038.1"/>
    <property type="molecule type" value="Genomic_DNA"/>
</dbReference>
<dbReference type="InterPro" id="IPR008963">
    <property type="entry name" value="Purple_acid_Pase-like_N"/>
</dbReference>
<dbReference type="CDD" id="cd00839">
    <property type="entry name" value="MPP_PAPs"/>
    <property type="match status" value="1"/>
</dbReference>
<dbReference type="InterPro" id="IPR004843">
    <property type="entry name" value="Calcineurin-like_PHP"/>
</dbReference>
<keyword evidence="12" id="KW-1185">Reference proteome</keyword>
<evidence type="ECO:0000259" key="8">
    <source>
        <dbReference type="Pfam" id="PF16656"/>
    </source>
</evidence>
<accession>A0A6A3KWU7</accession>
<protein>
    <recommendedName>
        <fullName evidence="4">Purple acid phosphatase</fullName>
        <ecNumber evidence="4">3.1.3.2</ecNumber>
    </recommendedName>
</protein>
<feature type="domain" description="Calcineurin-like phosphoesterase" evidence="6">
    <location>
        <begin position="234"/>
        <end position="467"/>
    </location>
</feature>
<dbReference type="Pfam" id="PF14008">
    <property type="entry name" value="Metallophos_C"/>
    <property type="match status" value="1"/>
</dbReference>
<dbReference type="InterPro" id="IPR041792">
    <property type="entry name" value="MPP_PAP"/>
</dbReference>
<evidence type="ECO:0000256" key="2">
    <source>
        <dbReference type="ARBA" id="ARBA00022801"/>
    </source>
</evidence>
<evidence type="ECO:0000259" key="7">
    <source>
        <dbReference type="Pfam" id="PF14008"/>
    </source>
</evidence>
<dbReference type="SUPFAM" id="SSF56300">
    <property type="entry name" value="Metallo-dependent phosphatases"/>
    <property type="match status" value="1"/>
</dbReference>
<dbReference type="AlphaFoldDB" id="A0A6A3KWU7"/>
<evidence type="ECO:0000313" key="10">
    <source>
        <dbReference type="EMBL" id="KAE9323411.1"/>
    </source>
</evidence>
<keyword evidence="2 4" id="KW-0378">Hydrolase</keyword>
<keyword evidence="3" id="KW-0325">Glycoprotein</keyword>
<feature type="domain" description="Purple acid phosphatase C-terminal" evidence="7">
    <location>
        <begin position="495"/>
        <end position="556"/>
    </location>
</feature>
<evidence type="ECO:0000313" key="12">
    <source>
        <dbReference type="Proteomes" id="UP000434957"/>
    </source>
</evidence>
<dbReference type="InterPro" id="IPR029052">
    <property type="entry name" value="Metallo-depent_PP-like"/>
</dbReference>
<organism evidence="9 11">
    <name type="scientific">Phytophthora rubi</name>
    <dbReference type="NCBI Taxonomy" id="129364"/>
    <lineage>
        <taxon>Eukaryota</taxon>
        <taxon>Sar</taxon>
        <taxon>Stramenopiles</taxon>
        <taxon>Oomycota</taxon>
        <taxon>Peronosporomycetes</taxon>
        <taxon>Peronosporales</taxon>
        <taxon>Peronosporaceae</taxon>
        <taxon>Phytophthora</taxon>
    </lineage>
</organism>
<proteinExistence type="inferred from homology"/>
<dbReference type="PANTHER" id="PTHR22953:SF153">
    <property type="entry name" value="PURPLE ACID PHOSPHATASE"/>
    <property type="match status" value="1"/>
</dbReference>
<dbReference type="InterPro" id="IPR039331">
    <property type="entry name" value="PAPs-like"/>
</dbReference>
<dbReference type="Proteomes" id="UP000434957">
    <property type="component" value="Unassembled WGS sequence"/>
</dbReference>
<evidence type="ECO:0000313" key="11">
    <source>
        <dbReference type="Proteomes" id="UP000429607"/>
    </source>
</evidence>
<name>A0A6A3KWU7_9STRA</name>
<keyword evidence="5" id="KW-0812">Transmembrane</keyword>
<dbReference type="GO" id="GO:0003993">
    <property type="term" value="F:acid phosphatase activity"/>
    <property type="evidence" value="ECO:0007669"/>
    <property type="project" value="UniProtKB-EC"/>
</dbReference>
<dbReference type="Gene3D" id="2.60.40.380">
    <property type="entry name" value="Purple acid phosphatase-like, N-terminal"/>
    <property type="match status" value="1"/>
</dbReference>
<reference evidence="9 11" key="1">
    <citation type="submission" date="2018-09" db="EMBL/GenBank/DDBJ databases">
        <title>Genomic investigation of the strawberry pathogen Phytophthora fragariae indicates pathogenicity is determined by transcriptional variation in three key races.</title>
        <authorList>
            <person name="Adams T.M."/>
            <person name="Armitage A.D."/>
            <person name="Sobczyk M.K."/>
            <person name="Bates H.J."/>
            <person name="Dunwell J.M."/>
            <person name="Nellist C.F."/>
            <person name="Harrison R.J."/>
        </authorList>
    </citation>
    <scope>NUCLEOTIDE SEQUENCE [LARGE SCALE GENOMIC DNA]</scope>
    <source>
        <strain evidence="9 11">SCRP249</strain>
        <strain evidence="10 12">SCRP333</strain>
    </source>
</reference>
<comment type="similarity">
    <text evidence="4">Belongs to the metallophosphoesterase superfamily. Purple acid phosphatase family.</text>
</comment>
<dbReference type="EC" id="3.1.3.2" evidence="4"/>
<gene>
    <name evidence="9" type="ORF">PR001_g16289</name>
    <name evidence="10" type="ORF">PR003_g16986</name>
</gene>
<keyword evidence="5" id="KW-0472">Membrane</keyword>
<feature type="domain" description="Purple acid phosphatase N-terminal" evidence="8">
    <location>
        <begin position="124"/>
        <end position="221"/>
    </location>
</feature>
<evidence type="ECO:0000259" key="6">
    <source>
        <dbReference type="Pfam" id="PF00149"/>
    </source>
</evidence>
<evidence type="ECO:0000256" key="4">
    <source>
        <dbReference type="RuleBase" id="RU361203"/>
    </source>
</evidence>
<evidence type="ECO:0000256" key="1">
    <source>
        <dbReference type="ARBA" id="ARBA00022729"/>
    </source>
</evidence>
<dbReference type="SUPFAM" id="SSF49363">
    <property type="entry name" value="Purple acid phosphatase, N-terminal domain"/>
    <property type="match status" value="1"/>
</dbReference>
<dbReference type="EMBL" id="QXFT01001274">
    <property type="protein sequence ID" value="KAE9323411.1"/>
    <property type="molecule type" value="Genomic_DNA"/>
</dbReference>
<evidence type="ECO:0000256" key="5">
    <source>
        <dbReference type="SAM" id="Phobius"/>
    </source>
</evidence>
<dbReference type="Gene3D" id="3.60.21.10">
    <property type="match status" value="1"/>
</dbReference>
<comment type="caution">
    <text evidence="9">The sequence shown here is derived from an EMBL/GenBank/DDBJ whole genome shotgun (WGS) entry which is preliminary data.</text>
</comment>
<dbReference type="InterPro" id="IPR025733">
    <property type="entry name" value="PAPs_C"/>
</dbReference>
<sequence>MPDMHVKLQSTGHPTANAWITDLVSPIMGPGWGSFGTLGMGSLSAFHNSSIGNRVDMRVLSLWLLVLVAVAAVEANVIVDDDTCYRNKKRGVCEPESLCEFNFNIGDLNFNQSCRVKDGVNLYPQQIHLAFAGKKAGTAMTVSWATFEDVTDSSVWVGDSEDTLELVETPVSSLSYYSDKEYNLFHHHATITGLRPRTKYFYKVGSRSDDKYTSDVYSFMTARPATDDSTFHALIYGDLGDGENSVDTIADITKLTSDDIDLVYHLGDISYADDDFLTLNQAAGFFYEEVYNKWMNAMMSLMSRVPYMVLVGNHEAECHSPRCQISRKKRNALGNYTAYNTRFKMPYEESSGALNMWHSFDHGPIHFTSISSETDYPGAPTNRMTLWVKNGDFGDQLSWIEADLKKAHANRANVPWIFVGMHRPMYSVLNSKNDVPTEQTALIQAAFEELFLKYEVDVVLAGHKHYYERELPVANSKAVMDGVSDDYAVYDNPQAPVHILTGGAGQVEGMSEPPSNTASWNAASDYEHFGFSMLEANRTTLVWKYVLSADQSVRDEFVMHKTDTERP</sequence>
<dbReference type="GO" id="GO:0046872">
    <property type="term" value="F:metal ion binding"/>
    <property type="evidence" value="ECO:0007669"/>
    <property type="project" value="InterPro"/>
</dbReference>
<dbReference type="Pfam" id="PF00149">
    <property type="entry name" value="Metallophos"/>
    <property type="match status" value="1"/>
</dbReference>
<dbReference type="Pfam" id="PF16656">
    <property type="entry name" value="Pur_ac_phosph_N"/>
    <property type="match status" value="1"/>
</dbReference>
<dbReference type="InterPro" id="IPR015914">
    <property type="entry name" value="PAPs_N"/>
</dbReference>